<dbReference type="GO" id="GO:0017004">
    <property type="term" value="P:cytochrome complex assembly"/>
    <property type="evidence" value="ECO:0007669"/>
    <property type="project" value="UniProtKB-KW"/>
</dbReference>
<evidence type="ECO:0000259" key="6">
    <source>
        <dbReference type="PROSITE" id="PS51352"/>
    </source>
</evidence>
<keyword evidence="5" id="KW-0732">Signal</keyword>
<feature type="chain" id="PRO_5043950132" evidence="5">
    <location>
        <begin position="17"/>
        <end position="361"/>
    </location>
</feature>
<comment type="subcellular location">
    <subcellularLocation>
        <location evidence="1">Cell envelope</location>
    </subcellularLocation>
</comment>
<dbReference type="AlphaFoldDB" id="A0AAT9GFS9"/>
<evidence type="ECO:0000256" key="2">
    <source>
        <dbReference type="ARBA" id="ARBA00022748"/>
    </source>
</evidence>
<dbReference type="RefSeq" id="WP_353549691.1">
    <property type="nucleotide sequence ID" value="NZ_AP029612.1"/>
</dbReference>
<feature type="domain" description="Thioredoxin" evidence="6">
    <location>
        <begin position="223"/>
        <end position="361"/>
    </location>
</feature>
<feature type="signal peptide" evidence="5">
    <location>
        <begin position="1"/>
        <end position="16"/>
    </location>
</feature>
<evidence type="ECO:0000256" key="3">
    <source>
        <dbReference type="ARBA" id="ARBA00023157"/>
    </source>
</evidence>
<keyword evidence="3" id="KW-1015">Disulfide bond</keyword>
<keyword evidence="4" id="KW-0676">Redox-active center</keyword>
<proteinExistence type="predicted"/>
<evidence type="ECO:0000313" key="7">
    <source>
        <dbReference type="EMBL" id="BFG69366.1"/>
    </source>
</evidence>
<dbReference type="InterPro" id="IPR000866">
    <property type="entry name" value="AhpC/TSA"/>
</dbReference>
<dbReference type="GO" id="GO:0030313">
    <property type="term" value="C:cell envelope"/>
    <property type="evidence" value="ECO:0007669"/>
    <property type="project" value="UniProtKB-SubCell"/>
</dbReference>
<sequence>MKKLLFLLFMPLSILAQVGVDSYEIKGILKGLSDNTTVFLINGVTGQTIATATAKEGQFTLKGKLTHPELVQIGFNGKNEKLDLFIGNDAVNLDGEISNLEAAVISGSAVQKDYERFRVKFNPLKDKLNALANTINQQSAATGKRDSLINVFNQNKAILLATAAEFIKNNAASPVSPFVLFAVGPLYEDLDELEARYNDLQPIVQKGFYAEVIAQTLTKSKIGRVGSQALDFTQKDVNGKPISLSSFKGKYVLVDFWASWCRPCREENPNVVLAYNTYKDKNFTVLGVSLDQDKNNWLQAIKVDKLDWTHVSDLKYWDNEVAKMYNIQGIPANMLIDPNGKIIARDLRAQALQDKLRELLK</sequence>
<organism evidence="7">
    <name type="scientific">Sediminibacterium sp. KACHI17</name>
    <dbReference type="NCBI Taxonomy" id="1751071"/>
    <lineage>
        <taxon>Bacteria</taxon>
        <taxon>Pseudomonadati</taxon>
        <taxon>Bacteroidota</taxon>
        <taxon>Chitinophagia</taxon>
        <taxon>Chitinophagales</taxon>
        <taxon>Chitinophagaceae</taxon>
        <taxon>Sediminibacterium</taxon>
    </lineage>
</organism>
<dbReference type="InterPro" id="IPR013766">
    <property type="entry name" value="Thioredoxin_domain"/>
</dbReference>
<dbReference type="SUPFAM" id="SSF52833">
    <property type="entry name" value="Thioredoxin-like"/>
    <property type="match status" value="1"/>
</dbReference>
<dbReference type="GO" id="GO:0016209">
    <property type="term" value="F:antioxidant activity"/>
    <property type="evidence" value="ECO:0007669"/>
    <property type="project" value="InterPro"/>
</dbReference>
<dbReference type="CDD" id="cd02966">
    <property type="entry name" value="TlpA_like_family"/>
    <property type="match status" value="1"/>
</dbReference>
<dbReference type="Pfam" id="PF00578">
    <property type="entry name" value="AhpC-TSA"/>
    <property type="match status" value="1"/>
</dbReference>
<dbReference type="InterPro" id="IPR025380">
    <property type="entry name" value="DUF4369"/>
</dbReference>
<dbReference type="InterPro" id="IPR050553">
    <property type="entry name" value="Thioredoxin_ResA/DsbE_sf"/>
</dbReference>
<reference evidence="7" key="1">
    <citation type="submission" date="2024-02" db="EMBL/GenBank/DDBJ databases">
        <title>Sediminibacterium planktonica sp. nov. and Sediminibacterium longus sp. nov., isolated from surface lake and river water.</title>
        <authorList>
            <person name="Watanabe K."/>
            <person name="Takemine S."/>
            <person name="Ishii Y."/>
            <person name="Ogata Y."/>
            <person name="Shindo C."/>
            <person name="Suda W."/>
        </authorList>
    </citation>
    <scope>NUCLEOTIDE SEQUENCE</scope>
    <source>
        <strain evidence="7">KACHI17</strain>
    </source>
</reference>
<dbReference type="InterPro" id="IPR036249">
    <property type="entry name" value="Thioredoxin-like_sf"/>
</dbReference>
<name>A0AAT9GFS9_9BACT</name>
<dbReference type="GO" id="GO:0016491">
    <property type="term" value="F:oxidoreductase activity"/>
    <property type="evidence" value="ECO:0007669"/>
    <property type="project" value="InterPro"/>
</dbReference>
<dbReference type="PANTHER" id="PTHR42852">
    <property type="entry name" value="THIOL:DISULFIDE INTERCHANGE PROTEIN DSBE"/>
    <property type="match status" value="1"/>
</dbReference>
<protein>
    <submittedName>
        <fullName evidence="7">TlpA disulfide reductase family protein</fullName>
    </submittedName>
</protein>
<dbReference type="PROSITE" id="PS51352">
    <property type="entry name" value="THIOREDOXIN_2"/>
    <property type="match status" value="1"/>
</dbReference>
<evidence type="ECO:0000256" key="1">
    <source>
        <dbReference type="ARBA" id="ARBA00004196"/>
    </source>
</evidence>
<dbReference type="Gene3D" id="3.40.30.10">
    <property type="entry name" value="Glutaredoxin"/>
    <property type="match status" value="1"/>
</dbReference>
<gene>
    <name evidence="7" type="ORF">KACHI17_02470</name>
</gene>
<evidence type="ECO:0000256" key="5">
    <source>
        <dbReference type="SAM" id="SignalP"/>
    </source>
</evidence>
<dbReference type="PANTHER" id="PTHR42852:SF6">
    <property type="entry name" value="THIOL:DISULFIDE INTERCHANGE PROTEIN DSBE"/>
    <property type="match status" value="1"/>
</dbReference>
<dbReference type="EMBL" id="AP029612">
    <property type="protein sequence ID" value="BFG69366.1"/>
    <property type="molecule type" value="Genomic_DNA"/>
</dbReference>
<keyword evidence="2" id="KW-0201">Cytochrome c-type biogenesis</keyword>
<accession>A0AAT9GFS9</accession>
<dbReference type="Pfam" id="PF14289">
    <property type="entry name" value="DUF4369"/>
    <property type="match status" value="1"/>
</dbReference>
<evidence type="ECO:0000256" key="4">
    <source>
        <dbReference type="ARBA" id="ARBA00023284"/>
    </source>
</evidence>